<dbReference type="PANTHER" id="PTHR33630">
    <property type="entry name" value="CUTINASE RV1984C-RELATED-RELATED"/>
    <property type="match status" value="1"/>
</dbReference>
<dbReference type="GO" id="GO:0005576">
    <property type="term" value="C:extracellular region"/>
    <property type="evidence" value="ECO:0007669"/>
    <property type="project" value="UniProtKB-SubCell"/>
</dbReference>
<evidence type="ECO:0000256" key="7">
    <source>
        <dbReference type="ARBA" id="ARBA00023157"/>
    </source>
</evidence>
<dbReference type="SMART" id="SM01110">
    <property type="entry name" value="Cutinase"/>
    <property type="match status" value="1"/>
</dbReference>
<dbReference type="GO" id="GO:0052689">
    <property type="term" value="F:carboxylic ester hydrolase activity"/>
    <property type="evidence" value="ECO:0007669"/>
    <property type="project" value="UniProtKB-KW"/>
</dbReference>
<comment type="similarity">
    <text evidence="2 8">Belongs to the cutinase family.</text>
</comment>
<dbReference type="InterPro" id="IPR000675">
    <property type="entry name" value="Cutinase/axe"/>
</dbReference>
<evidence type="ECO:0000256" key="2">
    <source>
        <dbReference type="ARBA" id="ARBA00007534"/>
    </source>
</evidence>
<dbReference type="Pfam" id="PF01083">
    <property type="entry name" value="Cutinase"/>
    <property type="match status" value="1"/>
</dbReference>
<evidence type="ECO:0000313" key="10">
    <source>
        <dbReference type="Proteomes" id="UP000193387"/>
    </source>
</evidence>
<evidence type="ECO:0000256" key="3">
    <source>
        <dbReference type="ARBA" id="ARBA00022487"/>
    </source>
</evidence>
<keyword evidence="7" id="KW-1015">Disulfide bond</keyword>
<evidence type="ECO:0000256" key="1">
    <source>
        <dbReference type="ARBA" id="ARBA00004613"/>
    </source>
</evidence>
<keyword evidence="5" id="KW-0732">Signal</keyword>
<dbReference type="SUPFAM" id="SSF53474">
    <property type="entry name" value="alpha/beta-Hydrolases"/>
    <property type="match status" value="1"/>
</dbReference>
<comment type="function">
    <text evidence="8">Catalyzes the hydrolysis of complex carboxylic polyesters found in the cell wall of plants. Degrades cutin, a macromolecule that forms the structure of the plant cuticle.</text>
</comment>
<organism evidence="9 10">
    <name type="scientific">Mycobacterium saskatchewanense</name>
    <dbReference type="NCBI Taxonomy" id="220927"/>
    <lineage>
        <taxon>Bacteria</taxon>
        <taxon>Bacillati</taxon>
        <taxon>Actinomycetota</taxon>
        <taxon>Actinomycetes</taxon>
        <taxon>Mycobacteriales</taxon>
        <taxon>Mycobacteriaceae</taxon>
        <taxon>Mycobacterium</taxon>
        <taxon>Mycobacterium simiae complex</taxon>
    </lineage>
</organism>
<gene>
    <name evidence="9" type="ORF">AWC23_11845</name>
</gene>
<dbReference type="Proteomes" id="UP000193387">
    <property type="component" value="Unassembled WGS sequence"/>
</dbReference>
<dbReference type="RefSeq" id="WP_085255544.1">
    <property type="nucleotide sequence ID" value="NZ_AP022573.1"/>
</dbReference>
<dbReference type="EMBL" id="LQPR01000026">
    <property type="protein sequence ID" value="ORW71949.1"/>
    <property type="molecule type" value="Genomic_DNA"/>
</dbReference>
<evidence type="ECO:0000313" key="9">
    <source>
        <dbReference type="EMBL" id="ORW71949.1"/>
    </source>
</evidence>
<dbReference type="InterPro" id="IPR029058">
    <property type="entry name" value="AB_hydrolase_fold"/>
</dbReference>
<keyword evidence="4 8" id="KW-0964">Secreted</keyword>
<evidence type="ECO:0000256" key="5">
    <source>
        <dbReference type="ARBA" id="ARBA00022729"/>
    </source>
</evidence>
<evidence type="ECO:0000256" key="4">
    <source>
        <dbReference type="ARBA" id="ARBA00022525"/>
    </source>
</evidence>
<sequence>MTLGAGLLVGASLLVAPQVLPRALASCPGVEVVFARGTDEPPGVGKVGGAFVSSLRQQTGKSVGSYGVNYPANKDFLAAADGANDASNHVQQMANNCPNTKLVLGGYSQGAAVMDIVTAAPLPGLGFRDPLPPDAADHVAAVALFGNPSARAGGLMSVLTPNFDGKTIDLCNQGDPICSDGNQWKAHLGYVPGLTSQAARFVAGKV</sequence>
<keyword evidence="3 8" id="KW-0719">Serine esterase</keyword>
<dbReference type="PANTHER" id="PTHR33630:SF9">
    <property type="entry name" value="CUTINASE 4"/>
    <property type="match status" value="1"/>
</dbReference>
<dbReference type="PROSITE" id="PS00155">
    <property type="entry name" value="CUTINASE_1"/>
    <property type="match status" value="1"/>
</dbReference>
<keyword evidence="10" id="KW-1185">Reference proteome</keyword>
<protein>
    <recommendedName>
        <fullName evidence="8">Cutinase</fullName>
        <ecNumber evidence="8">3.1.1.-</ecNumber>
    </recommendedName>
</protein>
<keyword evidence="6 8" id="KW-0378">Hydrolase</keyword>
<dbReference type="InterPro" id="IPR043580">
    <property type="entry name" value="CUTINASE_1"/>
</dbReference>
<comment type="caution">
    <text evidence="9">The sequence shown here is derived from an EMBL/GenBank/DDBJ whole genome shotgun (WGS) entry which is preliminary data.</text>
</comment>
<evidence type="ECO:0000256" key="6">
    <source>
        <dbReference type="ARBA" id="ARBA00022801"/>
    </source>
</evidence>
<dbReference type="EC" id="3.1.1.-" evidence="8"/>
<accession>A0AAJ3NRY5</accession>
<name>A0AAJ3NRY5_9MYCO</name>
<comment type="subcellular location">
    <subcellularLocation>
        <location evidence="1 8">Secreted</location>
    </subcellularLocation>
</comment>
<evidence type="ECO:0000256" key="8">
    <source>
        <dbReference type="RuleBase" id="RU361263"/>
    </source>
</evidence>
<dbReference type="Gene3D" id="3.40.50.1820">
    <property type="entry name" value="alpha/beta hydrolase"/>
    <property type="match status" value="1"/>
</dbReference>
<reference evidence="9 10" key="1">
    <citation type="submission" date="2016-01" db="EMBL/GenBank/DDBJ databases">
        <title>The new phylogeny of the genus Mycobacterium.</title>
        <authorList>
            <person name="Tarcisio F."/>
            <person name="Conor M."/>
            <person name="Antonella G."/>
            <person name="Elisabetta G."/>
            <person name="Giulia F.S."/>
            <person name="Sara T."/>
            <person name="Anna F."/>
            <person name="Clotilde B."/>
            <person name="Roberto B."/>
            <person name="Veronica D.S."/>
            <person name="Fabio R."/>
            <person name="Monica P."/>
            <person name="Olivier J."/>
            <person name="Enrico T."/>
            <person name="Nicola S."/>
        </authorList>
    </citation>
    <scope>NUCLEOTIDE SEQUENCE [LARGE SCALE GENOMIC DNA]</scope>
    <source>
        <strain evidence="9 10">DSM 44616</strain>
    </source>
</reference>
<proteinExistence type="inferred from homology"/>
<dbReference type="AlphaFoldDB" id="A0AAJ3NRY5"/>